<sequence length="842" mass="95083">MMLQTPPSPPDQINEFKESLRDSDELSDEDAVEYEPVNENAPTILFGLGKTATKEELLTDLPSRTVADRLVSLFINSNQPAVVILHIPTFHKQYNQFWTRPQDVSLPWLGMLYAILSLGVLFHQRSGDSLEGVTEDQMDIINTSRKRSAQCLSQSNYTLAGRYKVEGLFLYTMVEFYMSNDAQIGVSFLLGITVKLAMRMGYHRDPDQFPAISVFDGEMRRRMWVFLYQLDTLIAFEIGVPRTILDWHYDTALPRNLSDEHYNENTKKLPPPRPENEVTTTSYTIAKARLMATFGKILDMAYSREPVTYEEALELDRQMEEAHDLVPPVFRARPIDQCIMDPPELIVRRYALENTYQKARCVLHRRYLGEVHSNLRYAYSRVVCITAAKQILRGYADIYRENQPGGLMYRNRYFPNSIQYTDNLLAAMILCMELSYSHAAGGALAVRPNDDVAVVIRDRDDLLSTLEESHQILNELRKRSVDAQKAYAALTIMLRRVKKGLHTIPPPKSSIFSSSTTDPTTEPELELEAEPVTTSNQPPAYGSWQDLESLDNQPYPLDISTGFMTDPMTSMDTPFASLDVIGEMLDTPANLNWRQCHSLGRTASPGTQRPVQRHVQRHVQRQVHHIHSQKRTFLSSFLPPQLPSTTNNNNNNNNGNNENEKSRLLTASRTLPYPPSALFSVISSVESYAQFLPFLTASTVTARDPETGYPTRAFLTVGYGPLSETFTSKVTCDPGTWVVEARSGAKFGVDSNQGQRGSSGSAGGIAGFLDFPGANEGVFEFLSTRWELVPLEEKSGSETTVKLEIRFEFKNMWHAKMMSALEGQMAGVMIEAFERRIKEIHG</sequence>
<feature type="compositionally biased region" description="Basic and acidic residues" evidence="8">
    <location>
        <begin position="14"/>
        <end position="24"/>
    </location>
</feature>
<dbReference type="InterPro" id="IPR007219">
    <property type="entry name" value="XnlR_reg_dom"/>
</dbReference>
<dbReference type="InterPro" id="IPR005031">
    <property type="entry name" value="COQ10_START"/>
</dbReference>
<dbReference type="InterPro" id="IPR023393">
    <property type="entry name" value="START-like_dom_sf"/>
</dbReference>
<evidence type="ECO:0000259" key="9">
    <source>
        <dbReference type="SMART" id="SM00906"/>
    </source>
</evidence>
<keyword evidence="4" id="KW-0805">Transcription regulation</keyword>
<dbReference type="VEuPathDB" id="FungiDB:P175DRAFT_0411647"/>
<dbReference type="PANTHER" id="PTHR31001:SF86">
    <property type="entry name" value="ZN(II)2CYS6 TRANSCRIPTION FACTOR (EUROFUNG)"/>
    <property type="match status" value="1"/>
</dbReference>
<feature type="domain" description="Xylanolytic transcriptional activator regulatory" evidence="9">
    <location>
        <begin position="186"/>
        <end position="260"/>
    </location>
</feature>
<dbReference type="CDD" id="cd07813">
    <property type="entry name" value="COQ10p_like"/>
    <property type="match status" value="1"/>
</dbReference>
<dbReference type="Pfam" id="PF03364">
    <property type="entry name" value="Polyketide_cyc"/>
    <property type="match status" value="1"/>
</dbReference>
<dbReference type="PANTHER" id="PTHR31001">
    <property type="entry name" value="UNCHARACTERIZED TRANSCRIPTIONAL REGULATORY PROTEIN"/>
    <property type="match status" value="1"/>
</dbReference>
<dbReference type="Gene3D" id="3.30.530.20">
    <property type="match status" value="1"/>
</dbReference>
<evidence type="ECO:0000256" key="7">
    <source>
        <dbReference type="ARBA" id="ARBA00024947"/>
    </source>
</evidence>
<reference evidence="10 11" key="1">
    <citation type="submission" date="2015-02" db="EMBL/GenBank/DDBJ databases">
        <title>Draft Genome Sequences of Two Closely-Related Aflatoxigenic Aspergillus Species Obtained from the Cote d'Ivoire.</title>
        <authorList>
            <person name="Moore G.G."/>
            <person name="Beltz S.B."/>
            <person name="Mack B.M."/>
        </authorList>
    </citation>
    <scope>NUCLEOTIDE SEQUENCE [LARGE SCALE GENOMIC DNA]</scope>
    <source>
        <strain evidence="10 11">SRRC1432</strain>
    </source>
</reference>
<dbReference type="GO" id="GO:0045333">
    <property type="term" value="P:cellular respiration"/>
    <property type="evidence" value="ECO:0007669"/>
    <property type="project" value="InterPro"/>
</dbReference>
<name>A0A0F8TY50_9EURO</name>
<comment type="function">
    <text evidence="7">Required for the function of coenzyme Q in the respiratory chain. May serve as a chaperone or may be involved in the transport of Q6 from its site of synthesis to the catalytic sites of the respiratory complexes.</text>
</comment>
<dbReference type="Pfam" id="PF04082">
    <property type="entry name" value="Fungal_trans"/>
    <property type="match status" value="1"/>
</dbReference>
<feature type="compositionally biased region" description="Low complexity" evidence="8">
    <location>
        <begin position="509"/>
        <end position="520"/>
    </location>
</feature>
<dbReference type="AlphaFoldDB" id="A0A0F8TY50"/>
<dbReference type="GO" id="GO:0008270">
    <property type="term" value="F:zinc ion binding"/>
    <property type="evidence" value="ECO:0007669"/>
    <property type="project" value="InterPro"/>
</dbReference>
<dbReference type="Proteomes" id="UP000034947">
    <property type="component" value="Unassembled WGS sequence"/>
</dbReference>
<dbReference type="InterPro" id="IPR044996">
    <property type="entry name" value="COQ10-like"/>
</dbReference>
<dbReference type="OrthoDB" id="5431381at2759"/>
<evidence type="ECO:0000256" key="3">
    <source>
        <dbReference type="ARBA" id="ARBA00011814"/>
    </source>
</evidence>
<comment type="subcellular location">
    <subcellularLocation>
        <location evidence="1">Nucleus</location>
    </subcellularLocation>
</comment>
<evidence type="ECO:0000256" key="5">
    <source>
        <dbReference type="ARBA" id="ARBA00023163"/>
    </source>
</evidence>
<dbReference type="GO" id="GO:0003677">
    <property type="term" value="F:DNA binding"/>
    <property type="evidence" value="ECO:0007669"/>
    <property type="project" value="InterPro"/>
</dbReference>
<evidence type="ECO:0000256" key="2">
    <source>
        <dbReference type="ARBA" id="ARBA00006885"/>
    </source>
</evidence>
<gene>
    <name evidence="10" type="ORF">AOCH_003155</name>
</gene>
<dbReference type="SMART" id="SM00906">
    <property type="entry name" value="Fungal_trans"/>
    <property type="match status" value="1"/>
</dbReference>
<feature type="compositionally biased region" description="Pro residues" evidence="8">
    <location>
        <begin position="1"/>
        <end position="10"/>
    </location>
</feature>
<accession>A0A0F8TY50</accession>
<dbReference type="CDD" id="cd12148">
    <property type="entry name" value="fungal_TF_MHR"/>
    <property type="match status" value="1"/>
</dbReference>
<evidence type="ECO:0000256" key="6">
    <source>
        <dbReference type="ARBA" id="ARBA00023242"/>
    </source>
</evidence>
<evidence type="ECO:0000256" key="4">
    <source>
        <dbReference type="ARBA" id="ARBA00023015"/>
    </source>
</evidence>
<keyword evidence="11" id="KW-1185">Reference proteome</keyword>
<dbReference type="InterPro" id="IPR050613">
    <property type="entry name" value="Sec_Metabolite_Reg"/>
</dbReference>
<evidence type="ECO:0000256" key="1">
    <source>
        <dbReference type="ARBA" id="ARBA00004123"/>
    </source>
</evidence>
<dbReference type="GO" id="GO:0048039">
    <property type="term" value="F:ubiquinone binding"/>
    <property type="evidence" value="ECO:0007669"/>
    <property type="project" value="InterPro"/>
</dbReference>
<dbReference type="FunFam" id="3.30.530.20:FF:000048">
    <property type="entry name" value="Sreptomyces cyclase/dehydrase family protein"/>
    <property type="match status" value="1"/>
</dbReference>
<feature type="region of interest" description="Disordered" evidence="8">
    <location>
        <begin position="636"/>
        <end position="660"/>
    </location>
</feature>
<comment type="subunit">
    <text evidence="3">Interacts with coenzyme Q.</text>
</comment>
<keyword evidence="5" id="KW-0804">Transcription</keyword>
<dbReference type="GO" id="GO:0005634">
    <property type="term" value="C:nucleus"/>
    <property type="evidence" value="ECO:0007669"/>
    <property type="project" value="UniProtKB-SubCell"/>
</dbReference>
<organism evidence="10 11">
    <name type="scientific">Aspergillus ochraceoroseus</name>
    <dbReference type="NCBI Taxonomy" id="138278"/>
    <lineage>
        <taxon>Eukaryota</taxon>
        <taxon>Fungi</taxon>
        <taxon>Dikarya</taxon>
        <taxon>Ascomycota</taxon>
        <taxon>Pezizomycotina</taxon>
        <taxon>Eurotiomycetes</taxon>
        <taxon>Eurotiomycetidae</taxon>
        <taxon>Eurotiales</taxon>
        <taxon>Aspergillaceae</taxon>
        <taxon>Aspergillus</taxon>
        <taxon>Aspergillus subgen. Nidulantes</taxon>
    </lineage>
</organism>
<comment type="caution">
    <text evidence="10">The sequence shown here is derived from an EMBL/GenBank/DDBJ whole genome shotgun (WGS) entry which is preliminary data.</text>
</comment>
<proteinExistence type="inferred from homology"/>
<evidence type="ECO:0000256" key="8">
    <source>
        <dbReference type="SAM" id="MobiDB-lite"/>
    </source>
</evidence>
<feature type="region of interest" description="Disordered" evidence="8">
    <location>
        <begin position="1"/>
        <end position="29"/>
    </location>
</feature>
<keyword evidence="6" id="KW-0539">Nucleus</keyword>
<dbReference type="EMBL" id="JYKN01003470">
    <property type="protein sequence ID" value="KKK12424.1"/>
    <property type="molecule type" value="Genomic_DNA"/>
</dbReference>
<dbReference type="GO" id="GO:0006351">
    <property type="term" value="P:DNA-templated transcription"/>
    <property type="evidence" value="ECO:0007669"/>
    <property type="project" value="InterPro"/>
</dbReference>
<feature type="compositionally biased region" description="Low complexity" evidence="8">
    <location>
        <begin position="647"/>
        <end position="657"/>
    </location>
</feature>
<protein>
    <recommendedName>
        <fullName evidence="9">Xylanolytic transcriptional activator regulatory domain-containing protein</fullName>
    </recommendedName>
</protein>
<dbReference type="SUPFAM" id="SSF55961">
    <property type="entry name" value="Bet v1-like"/>
    <property type="match status" value="1"/>
</dbReference>
<feature type="region of interest" description="Disordered" evidence="8">
    <location>
        <begin position="505"/>
        <end position="545"/>
    </location>
</feature>
<evidence type="ECO:0000313" key="11">
    <source>
        <dbReference type="Proteomes" id="UP000034947"/>
    </source>
</evidence>
<dbReference type="VEuPathDB" id="FungiDB:P175DRAFT_0501517"/>
<comment type="similarity">
    <text evidence="2">Belongs to the COQ10 family.</text>
</comment>
<evidence type="ECO:0000313" key="10">
    <source>
        <dbReference type="EMBL" id="KKK12424.1"/>
    </source>
</evidence>